<dbReference type="GO" id="GO:0004103">
    <property type="term" value="F:choline kinase activity"/>
    <property type="evidence" value="ECO:0007669"/>
    <property type="project" value="TreeGrafter"/>
</dbReference>
<accession>A0A316W1F5</accession>
<dbReference type="InParanoid" id="A0A316W1F5"/>
<keyword evidence="3" id="KW-0808">Transferase</keyword>
<proteinExistence type="inferred from homology"/>
<dbReference type="GeneID" id="37037906"/>
<feature type="region of interest" description="Disordered" evidence="2">
    <location>
        <begin position="733"/>
        <end position="752"/>
    </location>
</feature>
<feature type="compositionally biased region" description="Polar residues" evidence="2">
    <location>
        <begin position="867"/>
        <end position="902"/>
    </location>
</feature>
<feature type="compositionally biased region" description="Low complexity" evidence="2">
    <location>
        <begin position="47"/>
        <end position="70"/>
    </location>
</feature>
<name>A0A316W1F5_9BASI</name>
<dbReference type="SUPFAM" id="SSF56112">
    <property type="entry name" value="Protein kinase-like (PK-like)"/>
    <property type="match status" value="1"/>
</dbReference>
<dbReference type="PANTHER" id="PTHR22603:SF93">
    <property type="entry name" value="RE24176P"/>
    <property type="match status" value="1"/>
</dbReference>
<sequence length="1063" mass="114703">MPSWPRSGGSRGPEDDSRLSGSGDFKEASSSGLSEQGGIEASPNLVAFSPAWSPSPSPALSAYTSSSTDSSDYDSELASLSLDDWPTHTQGPRDANAGGSTSSRYAFPGRSLPPHASRDGMSGAATPVPGSESRTPWSRSTDASDRSAASQPDDDGLDEAIVDELEGEGQGFDVQDEDEEDMHASGVPAARGWKLTAREFDTPAFRKKVLDMFSKELKLGGWAESDVHPALLPLRRESLGLKRVSGAFSNVVIFASYKVSDEDRRRAGADSEALIGPPTVLLRIYGTATEVLLSRRAELLILHTLSSLYEIGPHILGTFANGRVEEFFDCVPIGKSGMRDLGDRTETIGEDGSLLLRGKEGPSQWAARRMRELHEVPLDPIRTVLEQGDLHVPSEKGFGRGIERGLFARSHRPRRPSAIPHQQSARSAANVSANLGQGSGSFQPSAASSQQRLMRDSPAPMTPKDEVPPAQASSITDAAATGARAQALEMRGRLPQHRNNSVTSFDSLATSFSSTASTSSLDNYPLKSPALRADSYTDSVNAARRGSAMSGEAYSHQSSGHRAHSRQRTGSHSRDPYPGVWRRTKRWSREAAKVLAIVDEFARSPEGRAACAAALRNCPYQLSASLPGAACENGGELAPMDGSKPVPTSLNIGPVSSLRTLLLAISAIDLQRLVLEMDAFKRYTRAWERREGHSRRVLTHGDTQYGNLLIRKEMNPNRPVASGMPRIRAAEDAASPLGGAAQPRSRSRSRKNLVPHERLVVIDMEYLNHGPRAYDIANMFVEMGADYDHPTDSWNMTANGPYPSTEMRRRWLRAYAEQGRLMRMRGKTPKLPSATTSTADVPALAPLPPSAISSSAGESTSRLGSGDSLTDGQATPGTQQQIKALEKSNGQTQASRSSIDTVNSDHDQPASALSPISAFGSLKDAGPLEAVKSPAMNARSPQIHAQSALVRLDASLEREVDRLEREVKVWLPACHAVWALWGITFSRERVEGLLQTVKERVREHWDDGTEIGHRSTDACIVGAVAHTPLVGPGCSESFDNLRYALGRVEMFRKTISNLGIVVA</sequence>
<comment type="similarity">
    <text evidence="1">Belongs to the choline/ethanolamine kinase family.</text>
</comment>
<feature type="compositionally biased region" description="Polar residues" evidence="2">
    <location>
        <begin position="420"/>
        <end position="452"/>
    </location>
</feature>
<dbReference type="InterPro" id="IPR011009">
    <property type="entry name" value="Kinase-like_dom_sf"/>
</dbReference>
<feature type="region of interest" description="Disordered" evidence="2">
    <location>
        <begin position="1"/>
        <end position="156"/>
    </location>
</feature>
<dbReference type="GO" id="GO:0004305">
    <property type="term" value="F:ethanolamine kinase activity"/>
    <property type="evidence" value="ECO:0007669"/>
    <property type="project" value="TreeGrafter"/>
</dbReference>
<feature type="region of interest" description="Disordered" evidence="2">
    <location>
        <begin position="542"/>
        <end position="579"/>
    </location>
</feature>
<keyword evidence="3" id="KW-0418">Kinase</keyword>
<dbReference type="EMBL" id="KZ819368">
    <property type="protein sequence ID" value="PWN43562.1"/>
    <property type="molecule type" value="Genomic_DNA"/>
</dbReference>
<dbReference type="FunCoup" id="A0A316W1F5">
    <property type="interactions" value="288"/>
</dbReference>
<dbReference type="Gene3D" id="3.30.200.20">
    <property type="entry name" value="Phosphorylase Kinase, domain 1"/>
    <property type="match status" value="1"/>
</dbReference>
<dbReference type="GO" id="GO:0006646">
    <property type="term" value="P:phosphatidylethanolamine biosynthetic process"/>
    <property type="evidence" value="ECO:0007669"/>
    <property type="project" value="TreeGrafter"/>
</dbReference>
<evidence type="ECO:0000313" key="4">
    <source>
        <dbReference type="Proteomes" id="UP000245783"/>
    </source>
</evidence>
<gene>
    <name evidence="3" type="ORF">IE81DRAFT_346374</name>
</gene>
<reference evidence="3 4" key="1">
    <citation type="journal article" date="2018" name="Mol. Biol. Evol.">
        <title>Broad Genomic Sampling Reveals a Smut Pathogenic Ancestry of the Fungal Clade Ustilaginomycotina.</title>
        <authorList>
            <person name="Kijpornyongpan T."/>
            <person name="Mondo S.J."/>
            <person name="Barry K."/>
            <person name="Sandor L."/>
            <person name="Lee J."/>
            <person name="Lipzen A."/>
            <person name="Pangilinan J."/>
            <person name="LaButti K."/>
            <person name="Hainaut M."/>
            <person name="Henrissat B."/>
            <person name="Grigoriev I.V."/>
            <person name="Spatafora J.W."/>
            <person name="Aime M.C."/>
        </authorList>
    </citation>
    <scope>NUCLEOTIDE SEQUENCE [LARGE SCALE GENOMIC DNA]</scope>
    <source>
        <strain evidence="3 4">MCA 4658</strain>
    </source>
</reference>
<dbReference type="PANTHER" id="PTHR22603">
    <property type="entry name" value="CHOLINE/ETHANOALAMINE KINASE"/>
    <property type="match status" value="1"/>
</dbReference>
<dbReference type="AlphaFoldDB" id="A0A316W1F5"/>
<protein>
    <submittedName>
        <fullName evidence="3">Kinase-like protein</fullName>
    </submittedName>
</protein>
<feature type="region of interest" description="Disordered" evidence="2">
    <location>
        <begin position="407"/>
        <end position="485"/>
    </location>
</feature>
<feature type="compositionally biased region" description="Low complexity" evidence="2">
    <location>
        <begin position="138"/>
        <end position="150"/>
    </location>
</feature>
<dbReference type="GO" id="GO:0005737">
    <property type="term" value="C:cytoplasm"/>
    <property type="evidence" value="ECO:0007669"/>
    <property type="project" value="TreeGrafter"/>
</dbReference>
<keyword evidence="4" id="KW-1185">Reference proteome</keyword>
<dbReference type="STRING" id="1522189.A0A316W1F5"/>
<dbReference type="Gene3D" id="3.90.1200.10">
    <property type="match status" value="1"/>
</dbReference>
<evidence type="ECO:0000256" key="2">
    <source>
        <dbReference type="SAM" id="MobiDB-lite"/>
    </source>
</evidence>
<dbReference type="Pfam" id="PF01633">
    <property type="entry name" value="Choline_kinase"/>
    <property type="match status" value="2"/>
</dbReference>
<dbReference type="Proteomes" id="UP000245783">
    <property type="component" value="Unassembled WGS sequence"/>
</dbReference>
<feature type="region of interest" description="Disordered" evidence="2">
    <location>
        <begin position="822"/>
        <end position="914"/>
    </location>
</feature>
<evidence type="ECO:0000256" key="1">
    <source>
        <dbReference type="ARBA" id="ARBA00038211"/>
    </source>
</evidence>
<dbReference type="RefSeq" id="XP_025370722.1">
    <property type="nucleotide sequence ID" value="XM_025516036.1"/>
</dbReference>
<feature type="compositionally biased region" description="Low complexity" evidence="2">
    <location>
        <begin position="850"/>
        <end position="861"/>
    </location>
</feature>
<feature type="compositionally biased region" description="Basic residues" evidence="2">
    <location>
        <begin position="559"/>
        <end position="571"/>
    </location>
</feature>
<evidence type="ECO:0000313" key="3">
    <source>
        <dbReference type="EMBL" id="PWN43562.1"/>
    </source>
</evidence>
<organism evidence="3 4">
    <name type="scientific">Ceraceosorus guamensis</name>
    <dbReference type="NCBI Taxonomy" id="1522189"/>
    <lineage>
        <taxon>Eukaryota</taxon>
        <taxon>Fungi</taxon>
        <taxon>Dikarya</taxon>
        <taxon>Basidiomycota</taxon>
        <taxon>Ustilaginomycotina</taxon>
        <taxon>Exobasidiomycetes</taxon>
        <taxon>Ceraceosorales</taxon>
        <taxon>Ceraceosoraceae</taxon>
        <taxon>Ceraceosorus</taxon>
    </lineage>
</organism>
<dbReference type="OrthoDB" id="10267235at2759"/>